<sequence>RLTGKFLLDFYVLGLYLTEIASGTTSRVFETWRPTVQSRRSVLEGNKVHEQKLRLTGKFLLDFYVLGLYLTEIASGTTSRVCETWCPTV</sequence>
<accession>A0A0C9WH23</accession>
<gene>
    <name evidence="1" type="ORF">K443DRAFT_116583</name>
</gene>
<keyword evidence="2" id="KW-1185">Reference proteome</keyword>
<dbReference type="Proteomes" id="UP000054477">
    <property type="component" value="Unassembled WGS sequence"/>
</dbReference>
<reference evidence="1 2" key="1">
    <citation type="submission" date="2014-04" db="EMBL/GenBank/DDBJ databases">
        <authorList>
            <consortium name="DOE Joint Genome Institute"/>
            <person name="Kuo A."/>
            <person name="Kohler A."/>
            <person name="Nagy L.G."/>
            <person name="Floudas D."/>
            <person name="Copeland A."/>
            <person name="Barry K.W."/>
            <person name="Cichocki N."/>
            <person name="Veneault-Fourrey C."/>
            <person name="LaButti K."/>
            <person name="Lindquist E.A."/>
            <person name="Lipzen A."/>
            <person name="Lundell T."/>
            <person name="Morin E."/>
            <person name="Murat C."/>
            <person name="Sun H."/>
            <person name="Tunlid A."/>
            <person name="Henrissat B."/>
            <person name="Grigoriev I.V."/>
            <person name="Hibbett D.S."/>
            <person name="Martin F."/>
            <person name="Nordberg H.P."/>
            <person name="Cantor M.N."/>
            <person name="Hua S.X."/>
        </authorList>
    </citation>
    <scope>NUCLEOTIDE SEQUENCE [LARGE SCALE GENOMIC DNA]</scope>
    <source>
        <strain evidence="1 2">LaAM-08-1</strain>
    </source>
</reference>
<name>A0A0C9WH23_9AGAR</name>
<proteinExistence type="predicted"/>
<dbReference type="EMBL" id="KN839186">
    <property type="protein sequence ID" value="KIJ90444.1"/>
    <property type="molecule type" value="Genomic_DNA"/>
</dbReference>
<dbReference type="AlphaFoldDB" id="A0A0C9WH23"/>
<dbReference type="OrthoDB" id="3112101at2759"/>
<organism evidence="1 2">
    <name type="scientific">Laccaria amethystina LaAM-08-1</name>
    <dbReference type="NCBI Taxonomy" id="1095629"/>
    <lineage>
        <taxon>Eukaryota</taxon>
        <taxon>Fungi</taxon>
        <taxon>Dikarya</taxon>
        <taxon>Basidiomycota</taxon>
        <taxon>Agaricomycotina</taxon>
        <taxon>Agaricomycetes</taxon>
        <taxon>Agaricomycetidae</taxon>
        <taxon>Agaricales</taxon>
        <taxon>Agaricineae</taxon>
        <taxon>Hydnangiaceae</taxon>
        <taxon>Laccaria</taxon>
    </lineage>
</organism>
<reference evidence="2" key="2">
    <citation type="submission" date="2015-01" db="EMBL/GenBank/DDBJ databases">
        <title>Evolutionary Origins and Diversification of the Mycorrhizal Mutualists.</title>
        <authorList>
            <consortium name="DOE Joint Genome Institute"/>
            <consortium name="Mycorrhizal Genomics Consortium"/>
            <person name="Kohler A."/>
            <person name="Kuo A."/>
            <person name="Nagy L.G."/>
            <person name="Floudas D."/>
            <person name="Copeland A."/>
            <person name="Barry K.W."/>
            <person name="Cichocki N."/>
            <person name="Veneault-Fourrey C."/>
            <person name="LaButti K."/>
            <person name="Lindquist E.A."/>
            <person name="Lipzen A."/>
            <person name="Lundell T."/>
            <person name="Morin E."/>
            <person name="Murat C."/>
            <person name="Riley R."/>
            <person name="Ohm R."/>
            <person name="Sun H."/>
            <person name="Tunlid A."/>
            <person name="Henrissat B."/>
            <person name="Grigoriev I.V."/>
            <person name="Hibbett D.S."/>
            <person name="Martin F."/>
        </authorList>
    </citation>
    <scope>NUCLEOTIDE SEQUENCE [LARGE SCALE GENOMIC DNA]</scope>
    <source>
        <strain evidence="2">LaAM-08-1</strain>
    </source>
</reference>
<evidence type="ECO:0000313" key="2">
    <source>
        <dbReference type="Proteomes" id="UP000054477"/>
    </source>
</evidence>
<dbReference type="HOGENOM" id="CLU_2596560_0_0_1"/>
<evidence type="ECO:0000313" key="1">
    <source>
        <dbReference type="EMBL" id="KIJ90444.1"/>
    </source>
</evidence>
<feature type="non-terminal residue" evidence="1">
    <location>
        <position position="1"/>
    </location>
</feature>
<protein>
    <submittedName>
        <fullName evidence="1">Uncharacterized protein</fullName>
    </submittedName>
</protein>
<feature type="non-terminal residue" evidence="1">
    <location>
        <position position="89"/>
    </location>
</feature>